<gene>
    <name evidence="1" type="ORF">EDC52_102444</name>
</gene>
<proteinExistence type="predicted"/>
<dbReference type="Proteomes" id="UP000295719">
    <property type="component" value="Unassembled WGS sequence"/>
</dbReference>
<protein>
    <submittedName>
        <fullName evidence="1">Uncharacterized protein</fullName>
    </submittedName>
</protein>
<keyword evidence="2" id="KW-1185">Reference proteome</keyword>
<organism evidence="1 2">
    <name type="scientific">Biostraticola tofi</name>
    <dbReference type="NCBI Taxonomy" id="466109"/>
    <lineage>
        <taxon>Bacteria</taxon>
        <taxon>Pseudomonadati</taxon>
        <taxon>Pseudomonadota</taxon>
        <taxon>Gammaproteobacteria</taxon>
        <taxon>Enterobacterales</taxon>
        <taxon>Bruguierivoracaceae</taxon>
        <taxon>Biostraticola</taxon>
    </lineage>
</organism>
<accession>A0A4R3Z269</accession>
<name>A0A4R3Z269_9GAMM</name>
<evidence type="ECO:0000313" key="2">
    <source>
        <dbReference type="Proteomes" id="UP000295719"/>
    </source>
</evidence>
<dbReference type="AlphaFoldDB" id="A0A4R3Z269"/>
<sequence>MPFRSSFVNGFVQISGALKHNACYNVMAQDSTSFDRRNIVLKVKKAMIGIKTAGLSRA</sequence>
<comment type="caution">
    <text evidence="1">The sequence shown here is derived from an EMBL/GenBank/DDBJ whole genome shotgun (WGS) entry which is preliminary data.</text>
</comment>
<reference evidence="1 2" key="1">
    <citation type="submission" date="2019-03" db="EMBL/GenBank/DDBJ databases">
        <title>Genomic Encyclopedia of Type Strains, Phase IV (KMG-IV): sequencing the most valuable type-strain genomes for metagenomic binning, comparative biology and taxonomic classification.</title>
        <authorList>
            <person name="Goeker M."/>
        </authorList>
    </citation>
    <scope>NUCLEOTIDE SEQUENCE [LARGE SCALE GENOMIC DNA]</scope>
    <source>
        <strain evidence="1 2">DSM 19580</strain>
    </source>
</reference>
<evidence type="ECO:0000313" key="1">
    <source>
        <dbReference type="EMBL" id="TCV99105.1"/>
    </source>
</evidence>
<dbReference type="EMBL" id="SMCR01000002">
    <property type="protein sequence ID" value="TCV99105.1"/>
    <property type="molecule type" value="Genomic_DNA"/>
</dbReference>